<evidence type="ECO:0000313" key="1">
    <source>
        <dbReference type="EMBL" id="RDJ28178.1"/>
    </source>
</evidence>
<dbReference type="AlphaFoldDB" id="A0A370LA28"/>
<proteinExistence type="predicted"/>
<gene>
    <name evidence="1" type="ORF">DWE98_06195</name>
</gene>
<dbReference type="EMBL" id="QQTP01000002">
    <property type="protein sequence ID" value="RDJ28178.1"/>
    <property type="molecule type" value="Genomic_DNA"/>
</dbReference>
<keyword evidence="1" id="KW-0121">Carboxypeptidase</keyword>
<reference evidence="2" key="1">
    <citation type="submission" date="2018-07" db="EMBL/GenBank/DDBJ databases">
        <authorList>
            <person name="Safronova V.I."/>
            <person name="Chirak E.R."/>
            <person name="Sazanova A.L."/>
        </authorList>
    </citation>
    <scope>NUCLEOTIDE SEQUENCE [LARGE SCALE GENOMIC DNA]</scope>
    <source>
        <strain evidence="2">RCAM04685</strain>
    </source>
</reference>
<protein>
    <submittedName>
        <fullName evidence="1">Carboxypeptidase regulatory-like domain-containing protein</fullName>
    </submittedName>
</protein>
<accession>A0A370LA28</accession>
<keyword evidence="1" id="KW-0645">Protease</keyword>
<name>A0A370LA28_9HYPH</name>
<keyword evidence="2" id="KW-1185">Reference proteome</keyword>
<organism evidence="1 2">
    <name type="scientific">Bosea caraganae</name>
    <dbReference type="NCBI Taxonomy" id="2763117"/>
    <lineage>
        <taxon>Bacteria</taxon>
        <taxon>Pseudomonadati</taxon>
        <taxon>Pseudomonadota</taxon>
        <taxon>Alphaproteobacteria</taxon>
        <taxon>Hyphomicrobiales</taxon>
        <taxon>Boseaceae</taxon>
        <taxon>Bosea</taxon>
    </lineage>
</organism>
<comment type="caution">
    <text evidence="1">The sequence shown here is derived from an EMBL/GenBank/DDBJ whole genome shotgun (WGS) entry which is preliminary data.</text>
</comment>
<sequence length="162" mass="17930">MCCAALLLAGCMRKPETVAFSAAEAAFIKKPGTGVITGHAFRTRPLGQIVNAAGEVVYLVPQTGFARERFKNLFGEGYYVAHRFFPMEGERNAEYDAHVRETKTESNGRFAFKDVAPGDYFVMTTVTWGKEEDWIREGGVVYDKVTLTGKETEPVHLVLSGK</sequence>
<evidence type="ECO:0000313" key="2">
    <source>
        <dbReference type="Proteomes" id="UP000255207"/>
    </source>
</evidence>
<dbReference type="GO" id="GO:0004180">
    <property type="term" value="F:carboxypeptidase activity"/>
    <property type="evidence" value="ECO:0007669"/>
    <property type="project" value="UniProtKB-KW"/>
</dbReference>
<dbReference type="Proteomes" id="UP000255207">
    <property type="component" value="Unassembled WGS sequence"/>
</dbReference>
<dbReference type="SUPFAM" id="SSF117074">
    <property type="entry name" value="Hypothetical protein PA1324"/>
    <property type="match status" value="1"/>
</dbReference>
<keyword evidence="1" id="KW-0378">Hydrolase</keyword>